<dbReference type="InterPro" id="IPR033181">
    <property type="entry name" value="Mic26_fungi"/>
</dbReference>
<sequence length="263" mass="28910">MITSEIPDNLHDRHHIVTNWSMASRLFPRQRFAPVATGAVLAGIALFPKTTLHAEEPDPRKPIYDDYEAPAAPPAKSSPPQTTPETPTKTKAPTPTDRLAAQIGKTRMFLYTRVAAAEDKVNSFMDSALDLESSFTSTIASLAPPPQSGEKLMPGALYVLVATMTGSIISRNRSILLRGALPLAVGIGAGWIVLPVTMRNVSDLLWKYEQRFPAIADGHIRTREGVEKAWRMARLHGQQARNIVDDTVHSGRETVEEWVKKGK</sequence>
<comment type="function">
    <text evidence="1">Component of the MICOS complex, a large protein complex of the mitochondrial inner membrane that plays crucial roles in the maintenance of crista junctions, inner membrane architecture, and formation of contact sites to the outer membrane.</text>
</comment>
<evidence type="ECO:0000313" key="4">
    <source>
        <dbReference type="Proteomes" id="UP000443090"/>
    </source>
</evidence>
<evidence type="ECO:0000256" key="1">
    <source>
        <dbReference type="RuleBase" id="RU363021"/>
    </source>
</evidence>
<keyword evidence="1" id="KW-0496">Mitochondrion</keyword>
<organism evidence="3 4">
    <name type="scientific">Lachnellula occidentalis</name>
    <dbReference type="NCBI Taxonomy" id="215460"/>
    <lineage>
        <taxon>Eukaryota</taxon>
        <taxon>Fungi</taxon>
        <taxon>Dikarya</taxon>
        <taxon>Ascomycota</taxon>
        <taxon>Pezizomycotina</taxon>
        <taxon>Leotiomycetes</taxon>
        <taxon>Helotiales</taxon>
        <taxon>Lachnaceae</taxon>
        <taxon>Lachnellula</taxon>
    </lineage>
</organism>
<evidence type="ECO:0000313" key="3">
    <source>
        <dbReference type="EMBL" id="TVY47686.1"/>
    </source>
</evidence>
<feature type="compositionally biased region" description="Low complexity" evidence="2">
    <location>
        <begin position="78"/>
        <end position="96"/>
    </location>
</feature>
<comment type="subcellular location">
    <subcellularLocation>
        <location evidence="1">Mitochondrion inner membrane</location>
    </subcellularLocation>
</comment>
<dbReference type="Proteomes" id="UP000443090">
    <property type="component" value="Unassembled WGS sequence"/>
</dbReference>
<comment type="caution">
    <text evidence="3">The sequence shown here is derived from an EMBL/GenBank/DDBJ whole genome shotgun (WGS) entry which is preliminary data.</text>
</comment>
<keyword evidence="1" id="KW-0999">Mitochondrion inner membrane</keyword>
<feature type="compositionally biased region" description="Basic and acidic residues" evidence="2">
    <location>
        <begin position="55"/>
        <end position="64"/>
    </location>
</feature>
<dbReference type="AlphaFoldDB" id="A0A8H8UGM2"/>
<feature type="transmembrane region" description="Helical" evidence="1">
    <location>
        <begin position="175"/>
        <end position="194"/>
    </location>
</feature>
<dbReference type="InterPro" id="IPR019166">
    <property type="entry name" value="MIC26/MIC27"/>
</dbReference>
<dbReference type="PANTHER" id="PTHR28268">
    <property type="entry name" value="MICOS SUBUNIT MIC26"/>
    <property type="match status" value="1"/>
</dbReference>
<evidence type="ECO:0000256" key="2">
    <source>
        <dbReference type="SAM" id="MobiDB-lite"/>
    </source>
</evidence>
<keyword evidence="1" id="KW-0472">Membrane</keyword>
<dbReference type="GO" id="GO:0042407">
    <property type="term" value="P:cristae formation"/>
    <property type="evidence" value="ECO:0007669"/>
    <property type="project" value="InterPro"/>
</dbReference>
<name>A0A8H8UGM2_9HELO</name>
<dbReference type="PANTHER" id="PTHR28268:SF1">
    <property type="entry name" value="MICOS SUBUNIT MIC26"/>
    <property type="match status" value="1"/>
</dbReference>
<feature type="transmembrane region" description="Helical" evidence="1">
    <location>
        <begin position="152"/>
        <end position="169"/>
    </location>
</feature>
<feature type="region of interest" description="Disordered" evidence="2">
    <location>
        <begin position="55"/>
        <end position="97"/>
    </location>
</feature>
<dbReference type="GO" id="GO:0061617">
    <property type="term" value="C:MICOS complex"/>
    <property type="evidence" value="ECO:0007669"/>
    <property type="project" value="UniProtKB-UniRule"/>
</dbReference>
<dbReference type="Pfam" id="PF09769">
    <property type="entry name" value="ApoO"/>
    <property type="match status" value="1"/>
</dbReference>
<accession>A0A8H8UGM2</accession>
<dbReference type="GO" id="GO:0044284">
    <property type="term" value="C:mitochondrial crista junction"/>
    <property type="evidence" value="ECO:0007669"/>
    <property type="project" value="TreeGrafter"/>
</dbReference>
<keyword evidence="1" id="KW-0812">Transmembrane</keyword>
<proteinExistence type="predicted"/>
<gene>
    <name evidence="3" type="primary">MIC26</name>
    <name evidence="3" type="ORF">LOCC1_G003210</name>
</gene>
<keyword evidence="4" id="KW-1185">Reference proteome</keyword>
<protein>
    <recommendedName>
        <fullName evidence="1">MICOS complex subunit</fullName>
    </recommendedName>
</protein>
<dbReference type="OrthoDB" id="2399148at2759"/>
<reference evidence="3 4" key="1">
    <citation type="submission" date="2018-05" db="EMBL/GenBank/DDBJ databases">
        <title>Genome sequencing and assembly of the regulated plant pathogen Lachnellula willkommii and related sister species for the development of diagnostic species identification markers.</title>
        <authorList>
            <person name="Giroux E."/>
            <person name="Bilodeau G."/>
        </authorList>
    </citation>
    <scope>NUCLEOTIDE SEQUENCE [LARGE SCALE GENOMIC DNA]</scope>
    <source>
        <strain evidence="3 4">CBS 160.35</strain>
    </source>
</reference>
<keyword evidence="1" id="KW-1133">Transmembrane helix</keyword>
<dbReference type="EMBL" id="QGMI01000079">
    <property type="protein sequence ID" value="TVY47686.1"/>
    <property type="molecule type" value="Genomic_DNA"/>
</dbReference>
<comment type="subunit">
    <text evidence="1">Component of the mitochondrial contact site and cristae organizing system (MICOS) complex.</text>
</comment>